<dbReference type="Gene3D" id="1.10.150.60">
    <property type="entry name" value="ARID DNA-binding domain"/>
    <property type="match status" value="1"/>
</dbReference>
<dbReference type="GO" id="GO:0003677">
    <property type="term" value="F:DNA binding"/>
    <property type="evidence" value="ECO:0007669"/>
    <property type="project" value="InterPro"/>
</dbReference>
<dbReference type="SMART" id="SM00501">
    <property type="entry name" value="BRIGHT"/>
    <property type="match status" value="1"/>
</dbReference>
<dbReference type="Gramene" id="Kaladp0001s0127.3.v1.1">
    <property type="protein sequence ID" value="Kaladp0001s0127.3.v1.1"/>
    <property type="gene ID" value="Kaladp0001s0127.v1.1"/>
</dbReference>
<dbReference type="OMA" id="IEVFTIC"/>
<dbReference type="PROSITE" id="PS51011">
    <property type="entry name" value="ARID"/>
    <property type="match status" value="1"/>
</dbReference>
<feature type="region of interest" description="Disordered" evidence="1">
    <location>
        <begin position="570"/>
        <end position="593"/>
    </location>
</feature>
<dbReference type="EnsemblPlants" id="Kaladp0001s0127.3.v1.1">
    <property type="protein sequence ID" value="Kaladp0001s0127.3.v1.1"/>
    <property type="gene ID" value="Kaladp0001s0127.v1.1"/>
</dbReference>
<organism evidence="3 4">
    <name type="scientific">Kalanchoe fedtschenkoi</name>
    <name type="common">Lavender scallops</name>
    <name type="synonym">South American air plant</name>
    <dbReference type="NCBI Taxonomy" id="63787"/>
    <lineage>
        <taxon>Eukaryota</taxon>
        <taxon>Viridiplantae</taxon>
        <taxon>Streptophyta</taxon>
        <taxon>Embryophyta</taxon>
        <taxon>Tracheophyta</taxon>
        <taxon>Spermatophyta</taxon>
        <taxon>Magnoliopsida</taxon>
        <taxon>eudicotyledons</taxon>
        <taxon>Gunneridae</taxon>
        <taxon>Pentapetalae</taxon>
        <taxon>Saxifragales</taxon>
        <taxon>Crassulaceae</taxon>
        <taxon>Kalanchoe</taxon>
    </lineage>
</organism>
<dbReference type="InterPro" id="IPR001606">
    <property type="entry name" value="ARID_dom"/>
</dbReference>
<reference evidence="3" key="1">
    <citation type="submission" date="2021-01" db="UniProtKB">
        <authorList>
            <consortium name="EnsemblPlants"/>
        </authorList>
    </citation>
    <scope>IDENTIFICATION</scope>
</reference>
<dbReference type="SMART" id="SM01014">
    <property type="entry name" value="ARID"/>
    <property type="match status" value="1"/>
</dbReference>
<dbReference type="Pfam" id="PF01388">
    <property type="entry name" value="ARID"/>
    <property type="match status" value="1"/>
</dbReference>
<dbReference type="SUPFAM" id="SSF46774">
    <property type="entry name" value="ARID-like"/>
    <property type="match status" value="1"/>
</dbReference>
<dbReference type="EnsemblPlants" id="Kaladp0001s0127.2.v1.1">
    <property type="protein sequence ID" value="Kaladp0001s0127.2.v1.1"/>
    <property type="gene ID" value="Kaladp0001s0127.v1.1"/>
</dbReference>
<dbReference type="CDD" id="cd16100">
    <property type="entry name" value="ARID"/>
    <property type="match status" value="1"/>
</dbReference>
<keyword evidence="4" id="KW-1185">Reference proteome</keyword>
<evidence type="ECO:0000313" key="4">
    <source>
        <dbReference type="Proteomes" id="UP000594263"/>
    </source>
</evidence>
<dbReference type="InterPro" id="IPR001005">
    <property type="entry name" value="SANT/Myb"/>
</dbReference>
<evidence type="ECO:0000259" key="2">
    <source>
        <dbReference type="PROSITE" id="PS51011"/>
    </source>
</evidence>
<dbReference type="Gramene" id="Kaladp0001s0127.1.v1.1">
    <property type="protein sequence ID" value="Kaladp0001s0127.1.v1.1"/>
    <property type="gene ID" value="Kaladp0001s0127.v1.1"/>
</dbReference>
<feature type="domain" description="ARID" evidence="2">
    <location>
        <begin position="34"/>
        <end position="127"/>
    </location>
</feature>
<accession>A0A7N0R8B1</accession>
<dbReference type="Proteomes" id="UP000594263">
    <property type="component" value="Unplaced"/>
</dbReference>
<evidence type="ECO:0000313" key="3">
    <source>
        <dbReference type="EnsemblPlants" id="Kaladp0001s0127.3.v1.1"/>
    </source>
</evidence>
<dbReference type="CDD" id="cd00167">
    <property type="entry name" value="SANT"/>
    <property type="match status" value="1"/>
</dbReference>
<protein>
    <recommendedName>
        <fullName evidence="2">ARID domain-containing protein</fullName>
    </recommendedName>
</protein>
<dbReference type="Gramene" id="Kaladp0001s0127.4.v1.1">
    <property type="protein sequence ID" value="Kaladp0001s0127.4.v1.1"/>
    <property type="gene ID" value="Kaladp0001s0127.v1.1"/>
</dbReference>
<name>A0A7N0R8B1_KALFE</name>
<proteinExistence type="predicted"/>
<dbReference type="InterPro" id="IPR036431">
    <property type="entry name" value="ARID_dom_sf"/>
</dbReference>
<dbReference type="PANTHER" id="PTHR46410">
    <property type="entry name" value="AT-RICH INTERACTIVE DOMAIN-CONTAINING PROTEIN 2"/>
    <property type="match status" value="1"/>
</dbReference>
<evidence type="ECO:0000256" key="1">
    <source>
        <dbReference type="SAM" id="MobiDB-lite"/>
    </source>
</evidence>
<dbReference type="Gramene" id="Kaladp0001s0127.2.v1.1">
    <property type="protein sequence ID" value="Kaladp0001s0127.2.v1.1"/>
    <property type="gene ID" value="Kaladp0001s0127.v1.1"/>
</dbReference>
<sequence>MAGWSMVADEPAGGCGTVKKRVVVSEFSLDVEACKVRSLFDRYVRVVFEETGSGSSVRPFPPMLGNGRCVDLFQVFVAVRERGGCSMVTESGLWNLVAESCGLGSGVGGSLKLIYVKYLDVLERCINQIAENKNSKADLGDYGGDETGRLLSELEEDLDYLLSIITDKKNETENFGLNSLMNGDSGMFSIRKRKKTTLDADKDAEIGDCVTCKSEVMDVESGISENPDENSLNLDYNCGAEVPGAQVASNGSRIQIANESDDELNECLNVAYGDNMVQFSTNNEGFDSQKKRKRQSSFGMLNWLLEIAKDPCNPAIGHLPERPKWKSFGNEVLWKQVLSAREELFIKQKFDSKAEQEFWLRRQMHPSIYEGRTPERPRSSRRLTHANKFQLQNILGDWSQTKSDYDDSHDRQLPRIGEKYQADLPKWDTSGSESDSKWFGTKIWPLEKGEKRSFFERIPVGKGRQDGCGCPIPGSVECVRFHISEKSVRLRLELGSAFYYWRFDSMGENVACSWTADEVKEFETIVKEYHNTIELWDELRKAFPTRSRVALVSYYFNVFLLRHRADQNRHNPHHIDSDIEESEDSAASRVVDQTAEISRSSIYYSPKKQRKGNR</sequence>
<dbReference type="PANTHER" id="PTHR46410:SF1">
    <property type="entry name" value="AT-RICH INTERACTIVE DOMAIN-CONTAINING PROTEIN 1"/>
    <property type="match status" value="1"/>
</dbReference>
<dbReference type="EnsemblPlants" id="Kaladp0001s0127.1.v1.1">
    <property type="protein sequence ID" value="Kaladp0001s0127.1.v1.1"/>
    <property type="gene ID" value="Kaladp0001s0127.v1.1"/>
</dbReference>
<dbReference type="AlphaFoldDB" id="A0A7N0R8B1"/>
<dbReference type="EnsemblPlants" id="Kaladp0001s0127.4.v1.1">
    <property type="protein sequence ID" value="Kaladp0001s0127.4.v1.1"/>
    <property type="gene ID" value="Kaladp0001s0127.v1.1"/>
</dbReference>